<evidence type="ECO:0000313" key="2">
    <source>
        <dbReference type="Proteomes" id="UP000250369"/>
    </source>
</evidence>
<name>A0A329MSU7_9BACL</name>
<protein>
    <submittedName>
        <fullName evidence="1">Uncharacterized protein</fullName>
    </submittedName>
</protein>
<comment type="caution">
    <text evidence="1">The sequence shown here is derived from an EMBL/GenBank/DDBJ whole genome shotgun (WGS) entry which is preliminary data.</text>
</comment>
<accession>A0A329MSU7</accession>
<evidence type="ECO:0000313" key="1">
    <source>
        <dbReference type="EMBL" id="RAV22874.1"/>
    </source>
</evidence>
<dbReference type="OrthoDB" id="2558943at2"/>
<dbReference type="Proteomes" id="UP000250369">
    <property type="component" value="Unassembled WGS sequence"/>
</dbReference>
<dbReference type="AlphaFoldDB" id="A0A329MSU7"/>
<keyword evidence="2" id="KW-1185">Reference proteome</keyword>
<sequence length="350" mass="39583">MAKVSLERIRFAGFHKSHVGAIKSCADYLNIPCSAAWVYGITGSAFMSVMDEDCAAPNIGEPEERMFEAACHIGLDIRGLHAFAEAADFERLQREAWDAARNAIDRGLPVFAKELDLGNETSIIHAYNDEGYFTHSWHGGSGHEGFDEVIPWQMLGRNYCPCAQCRARSRTGERANDSVYTGDPDRGGFISLHWATPCTPTDDLTALRAGIGLALDISQLSKYEWGGRTLYSGLLAYDRWIESVRTNNILGFYMGYYADNFHESRHNAFLFLREACERFDGELGKKLSAAADHYKLVKEQFQALSLLFPWSQPHEPIEDPDRRKEAVDRLIQIRELEKEGYRRLEKLLSI</sequence>
<gene>
    <name evidence="1" type="ORF">DQG23_01305</name>
</gene>
<proteinExistence type="predicted"/>
<dbReference type="EMBL" id="QMFB01000001">
    <property type="protein sequence ID" value="RAV22874.1"/>
    <property type="molecule type" value="Genomic_DNA"/>
</dbReference>
<organism evidence="1 2">
    <name type="scientific">Paenibacillus contaminans</name>
    <dbReference type="NCBI Taxonomy" id="450362"/>
    <lineage>
        <taxon>Bacteria</taxon>
        <taxon>Bacillati</taxon>
        <taxon>Bacillota</taxon>
        <taxon>Bacilli</taxon>
        <taxon>Bacillales</taxon>
        <taxon>Paenibacillaceae</taxon>
        <taxon>Paenibacillus</taxon>
    </lineage>
</organism>
<dbReference type="RefSeq" id="WP_113028983.1">
    <property type="nucleotide sequence ID" value="NZ_QMFB01000001.1"/>
</dbReference>
<reference evidence="1 2" key="1">
    <citation type="journal article" date="2009" name="Int. J. Syst. Evol. Microbiol.">
        <title>Paenibacillus contaminans sp. nov., isolated from a contaminated laboratory plate.</title>
        <authorList>
            <person name="Chou J.H."/>
            <person name="Lee J.H."/>
            <person name="Lin M.C."/>
            <person name="Chang P.S."/>
            <person name="Arun A.B."/>
            <person name="Young C.C."/>
            <person name="Chen W.M."/>
        </authorList>
    </citation>
    <scope>NUCLEOTIDE SEQUENCE [LARGE SCALE GENOMIC DNA]</scope>
    <source>
        <strain evidence="1 2">CKOBP-6</strain>
    </source>
</reference>